<dbReference type="Proteomes" id="UP000204221">
    <property type="component" value="Chromosome"/>
</dbReference>
<name>A0A221W4A5_9PSEU</name>
<dbReference type="NCBIfam" id="TIGR03882">
    <property type="entry name" value="cyclo_dehyd_2"/>
    <property type="match status" value="1"/>
</dbReference>
<dbReference type="EMBL" id="CP022521">
    <property type="protein sequence ID" value="ASO20675.1"/>
    <property type="molecule type" value="Genomic_DNA"/>
</dbReference>
<organism evidence="1 2">
    <name type="scientific">Actinoalloteichus hoggarensis</name>
    <dbReference type="NCBI Taxonomy" id="1470176"/>
    <lineage>
        <taxon>Bacteria</taxon>
        <taxon>Bacillati</taxon>
        <taxon>Actinomycetota</taxon>
        <taxon>Actinomycetes</taxon>
        <taxon>Pseudonocardiales</taxon>
        <taxon>Pseudonocardiaceae</taxon>
        <taxon>Actinoalloteichus</taxon>
    </lineage>
</organism>
<dbReference type="KEGG" id="ahg:AHOG_15245"/>
<dbReference type="Gene3D" id="3.30.40.250">
    <property type="match status" value="1"/>
</dbReference>
<proteinExistence type="predicted"/>
<dbReference type="Pfam" id="PF02624">
    <property type="entry name" value="YcaO"/>
    <property type="match status" value="1"/>
</dbReference>
<dbReference type="Gene3D" id="3.40.50.720">
    <property type="entry name" value="NAD(P)-binding Rossmann-like Domain"/>
    <property type="match status" value="1"/>
</dbReference>
<gene>
    <name evidence="1" type="ORF">AHOG_15245</name>
</gene>
<evidence type="ECO:0000313" key="1">
    <source>
        <dbReference type="EMBL" id="ASO20675.1"/>
    </source>
</evidence>
<dbReference type="InterPro" id="IPR022291">
    <property type="entry name" value="Bacteriocin_synth_cyclodeHase"/>
</dbReference>
<evidence type="ECO:0000313" key="2">
    <source>
        <dbReference type="Proteomes" id="UP000204221"/>
    </source>
</evidence>
<dbReference type="Gene3D" id="3.30.1330.230">
    <property type="match status" value="1"/>
</dbReference>
<dbReference type="Gene3D" id="3.30.160.660">
    <property type="match status" value="1"/>
</dbReference>
<dbReference type="InterPro" id="IPR027624">
    <property type="entry name" value="TOMM_cyclo_SagD"/>
</dbReference>
<dbReference type="AlphaFoldDB" id="A0A221W4A5"/>
<dbReference type="RefSeq" id="WP_093941965.1">
    <property type="nucleotide sequence ID" value="NZ_CP022521.1"/>
</dbReference>
<dbReference type="PANTHER" id="PTHR37809:SF1">
    <property type="entry name" value="RIBOSOMAL PROTEIN S12 METHYLTHIOTRANSFERASE ACCESSORY FACTOR YCAO"/>
    <property type="match status" value="1"/>
</dbReference>
<protein>
    <submittedName>
        <fullName evidence="1">YcaO-like family protein</fullName>
    </submittedName>
</protein>
<accession>A0A221W4A5</accession>
<sequence>MTGLTTESEPRAVGDTGLAAALHALLGEAVTPYPQDGTGLVLLVDDRWDADLRALPVPSGPVLPVHGVGGRLVLGPLVEPGRPGCPQCLALRVRGTGRPEWTGRSAEPLTALSARFTPWWPAAAVPLVAALVRDEAGRISSGKEPRSRDAAFALNIRTLAGRWHPVVPHVRCSSPSCRDAARESPPPLPDLTRRLPASTSGGTRRFDLAHHRSRMQDVYLDSWSGLVTAPSLAGEAALPAVQASVPTEWGFHEIAIGHSNNFADARTAAVLEGLERYAGWHCAGRGPAAVATFADLDDAVDPRRLLLHEDEAYGDPTFEYVPFHPDTRVAWARAHVVSSGRPVLVPFHVAYYGATRDPDAGPSFVYENSNGCAVGAGPEEALLACLLELVERDAFLRAWYSRTPLPELPLTDFEGATAQALRALRLRLGRTLRAFLARGELGLPVVLLVSLSDEQAEPATLITAGCGLDVERALLGAVHEMATSGPAIAANYRQRRDELEPMAAAPQLVRHMTDHALAAALPAQRERFAFLLDPAAAPDPVRPVHRPRGDVAADLAVLLTAAEKTGHEVIVVDHTTPELRGAGLTALKAVVPGLAPMTFGHPHRRMPSPASITEFRRRHGASITSEVRHDPHPFP</sequence>
<dbReference type="InterPro" id="IPR003776">
    <property type="entry name" value="YcaO-like_dom"/>
</dbReference>
<dbReference type="PANTHER" id="PTHR37809">
    <property type="entry name" value="RIBOSOMAL PROTEIN S12 METHYLTHIOTRANSFERASE ACCESSORY FACTOR YCAO"/>
    <property type="match status" value="1"/>
</dbReference>
<keyword evidence="2" id="KW-1185">Reference proteome</keyword>
<dbReference type="OrthoDB" id="2379922at2"/>
<reference evidence="1 2" key="1">
    <citation type="submission" date="2017-07" db="EMBL/GenBank/DDBJ databases">
        <title>Complete genome sequence of Actinoalloteichus hoggarensis DSM 45943, type strain of Actinoalloteichus hoggarensis.</title>
        <authorList>
            <person name="Ruckert C."/>
            <person name="Nouioui I."/>
            <person name="Willmese J."/>
            <person name="van Wezel G."/>
            <person name="Klenk H.-P."/>
            <person name="Kalinowski J."/>
            <person name="Zotchev S.B."/>
        </authorList>
    </citation>
    <scope>NUCLEOTIDE SEQUENCE [LARGE SCALE GENOMIC DNA]</scope>
    <source>
        <strain evidence="1 2">DSM 45943</strain>
    </source>
</reference>
<dbReference type="PROSITE" id="PS51664">
    <property type="entry name" value="YCAO"/>
    <property type="match status" value="1"/>
</dbReference>
<dbReference type="NCBIfam" id="TIGR03604">
    <property type="entry name" value="TOMM_cyclo_SagD"/>
    <property type="match status" value="1"/>
</dbReference>